<feature type="compositionally biased region" description="Basic and acidic residues" evidence="7">
    <location>
        <begin position="159"/>
        <end position="171"/>
    </location>
</feature>
<keyword evidence="5 6" id="KW-0539">Nucleus</keyword>
<dbReference type="EMBL" id="JBANQN010000008">
    <property type="protein sequence ID" value="KAK6782616.1"/>
    <property type="molecule type" value="Genomic_DNA"/>
</dbReference>
<keyword evidence="8" id="KW-1133">Transmembrane helix</keyword>
<evidence type="ECO:0000256" key="6">
    <source>
        <dbReference type="RuleBase" id="RU361124"/>
    </source>
</evidence>
<organism evidence="10 11">
    <name type="scientific">Solanum bulbocastanum</name>
    <name type="common">Wild potato</name>
    <dbReference type="NCBI Taxonomy" id="147425"/>
    <lineage>
        <taxon>Eukaryota</taxon>
        <taxon>Viridiplantae</taxon>
        <taxon>Streptophyta</taxon>
        <taxon>Embryophyta</taxon>
        <taxon>Tracheophyta</taxon>
        <taxon>Spermatophyta</taxon>
        <taxon>Magnoliopsida</taxon>
        <taxon>eudicotyledons</taxon>
        <taxon>Gunneridae</taxon>
        <taxon>Pentapetalae</taxon>
        <taxon>asterids</taxon>
        <taxon>lamiids</taxon>
        <taxon>Solanales</taxon>
        <taxon>Solanaceae</taxon>
        <taxon>Solanoideae</taxon>
        <taxon>Solaneae</taxon>
        <taxon>Solanum</taxon>
    </lineage>
</organism>
<dbReference type="InterPro" id="IPR024943">
    <property type="entry name" value="Enhancer_polycomb"/>
</dbReference>
<dbReference type="GO" id="GO:0035267">
    <property type="term" value="C:NuA4 histone acetyltransferase complex"/>
    <property type="evidence" value="ECO:0007669"/>
    <property type="project" value="InterPro"/>
</dbReference>
<dbReference type="Pfam" id="PF10513">
    <property type="entry name" value="EPL1"/>
    <property type="match status" value="1"/>
</dbReference>
<name>A0AAN8TF57_SOLBU</name>
<evidence type="ECO:0000256" key="3">
    <source>
        <dbReference type="ARBA" id="ARBA00023015"/>
    </source>
</evidence>
<dbReference type="InterPro" id="IPR002999">
    <property type="entry name" value="Tudor"/>
</dbReference>
<feature type="region of interest" description="Disordered" evidence="7">
    <location>
        <begin position="1104"/>
        <end position="1140"/>
    </location>
</feature>
<keyword evidence="8" id="KW-0812">Transmembrane</keyword>
<dbReference type="SMART" id="SM00333">
    <property type="entry name" value="TUDOR"/>
    <property type="match status" value="1"/>
</dbReference>
<feature type="region of interest" description="Disordered" evidence="7">
    <location>
        <begin position="159"/>
        <end position="283"/>
    </location>
</feature>
<accession>A0AAN8TF57</accession>
<evidence type="ECO:0000256" key="2">
    <source>
        <dbReference type="ARBA" id="ARBA00008035"/>
    </source>
</evidence>
<dbReference type="InterPro" id="IPR019542">
    <property type="entry name" value="Enhancer_polycomb-like_N"/>
</dbReference>
<feature type="compositionally biased region" description="Basic residues" evidence="7">
    <location>
        <begin position="245"/>
        <end position="261"/>
    </location>
</feature>
<feature type="region of interest" description="Disordered" evidence="7">
    <location>
        <begin position="1513"/>
        <end position="1550"/>
    </location>
</feature>
<dbReference type="CDD" id="cd20404">
    <property type="entry name" value="Tudor_Agenet_AtEML-like"/>
    <property type="match status" value="1"/>
</dbReference>
<evidence type="ECO:0000256" key="7">
    <source>
        <dbReference type="SAM" id="MobiDB-lite"/>
    </source>
</evidence>
<feature type="transmembrane region" description="Helical" evidence="8">
    <location>
        <begin position="824"/>
        <end position="843"/>
    </location>
</feature>
<protein>
    <recommendedName>
        <fullName evidence="6">Enhancer of polycomb-like protein</fullName>
    </recommendedName>
</protein>
<evidence type="ECO:0000256" key="4">
    <source>
        <dbReference type="ARBA" id="ARBA00023163"/>
    </source>
</evidence>
<sequence>MESGVEEKSGGSSIENSKKQRSLDLQTLYKSGDLKKGKVSVGESDVDARKKKKKKRKSIKEVSLDKREPSGKKSRSSKDEDHVNGDSVGPAESRLSSSKLEKGLDYSNQLSGFSLKLDINGNAIPRRPRGFVGRSKFNNSRALQLSRVQTSVIGNDKIEGELDKTEGDQLPKKCALSGGEAKSDERSSKLPSHSAGNGVAVKVKRKRSVDDSREKKKDKVSSSRHAKEDGHVAVNNGETSSGKHLSIRNKRKDSSSRSRKSVKNDVPSGDNLESFRQGSLNDDDEVNLEQNACMMLSSRFDPSCTGFSSKSRSSASQSAERLSSLLTSGRDFVSREGNSLTGSESVSVDTASRVLRPRQKLKERGISRKRRHFYEVLPRDLDAYWLLNRRIKVFWPLDESWYYGLLNDYDAERKLHHVKYDDRDEEWINLESERFKLLLFPGEVPGKRKVRKSANATESIDERKLDLVVDDDSHQVNCPDSEPIISWLARSSRRVKSSPSRPLKKQKTLQLSTPVVSSPLHVKTDGTGWNLGSLNSCIGRTDNDVLLPEKLIVHSMAENSFVESHSSPNDGKPVVYVRKRFRKMDGLPVYEADKAYVADISTVSVAPVVDELQNYKSSVMCIPGPQSEKFLSAIDDEGVLRLHRPLLEAKQFRVEICLPVLPLLLLEAEQSWLSRSVLLLQHGAIMIRWPTFFLEMLFVDNVVGLRFLLFECCLNHAVAFIFFVLTLFNQADEEWRYESFQLPVTSVRFRLSSIRDSRKQQSFAFSCFSKLKNSKWLYLDSKLQKRSLLARQLPLSECSYENIKSLNCRSDQLQFNAHADPSSFKVFLVLNVMYGCYIYFVILSDLCLIKKKFVPGCLPKGNSTESCSAGFTSSTLSSAMKLGRVPPFALSFAAAPTFFICLHLRLLMEHNFACVSLQDYSSINACQPVKNDGSQVKCSEITGSEDIAETSFTGASSAGGSSFAEWQLACKQQLGSTRVPLKSSQNCQLDVSRSSFTAKHSELDTSDATVVSNNLESDDQVLNQFVGSPGRRHSKNLSHRLSNARCHSGLVGMSVVIPSSDQVEGLSDGKEIIVGEASHLSMNTGDDLISSPNHTVTSDVVRSSNITGTGDRMVQSPNPSGPGGLPHRNRNSSSSSPFGEISPVWVDGKANFTGGGFGNGPKRPRTQVQYTLPYGGYDFSSMHKNHSPRTLPYKRIRRASEKKNADSCGGSQRNIELLACNSNVLVTLGGVKGWREFGARIVLEIAGHNEWRIAVKFSGITKYSYKVHNVLQPGSTNRFTHAMMWKGGKDWVLEFPDRCQWMLFKELHEECYNRNIRAASVKNIPIPGVRLIEEIEDYASEVSFIRSSPKYYRQVESDVEMAMDPSRILYDMDSEDEQWLSKNNFSCSGESKHEEISDEFFEKAMDMFEKVAYARHRDHFAPNELEELMVGVGPMEVVKSIHEHWQNKRQKNGMALVRHLQPPLWERYQQQLKEWEQAMPNASFGFASVCQEKAAAMEKPPMSAFCLKPRGLEVPNKGSKQRSQRKISVSGHNHVVSRDQDGLHPFGRRSNGYSHGDEMVMYPSHEYSDGSPMLHASPRIFSPREASGFGFFSLNSDVSDWNQPKFYRNKPKKIGSFHSHSNQHMVAVNDQRTVVKRNGVHRWNMSLPGRSNKEHYRPEGSRGSAIEQFDSSDLHEFRLRDASGAAQHALNVAKLKREKAQRLLYRADLAIHKAVVALMTAEAIKAAAESANCDG</sequence>
<dbReference type="PANTHER" id="PTHR14898">
    <property type="entry name" value="ENHANCER OF POLYCOMB"/>
    <property type="match status" value="1"/>
</dbReference>
<dbReference type="GO" id="GO:0005634">
    <property type="term" value="C:nucleus"/>
    <property type="evidence" value="ECO:0007669"/>
    <property type="project" value="UniProtKB-SubCell"/>
</dbReference>
<dbReference type="Gene3D" id="2.30.30.140">
    <property type="match status" value="1"/>
</dbReference>
<keyword evidence="8" id="KW-0472">Membrane</keyword>
<evidence type="ECO:0000256" key="5">
    <source>
        <dbReference type="ARBA" id="ARBA00023242"/>
    </source>
</evidence>
<feature type="compositionally biased region" description="Basic and acidic residues" evidence="7">
    <location>
        <begin position="208"/>
        <end position="231"/>
    </location>
</feature>
<dbReference type="Proteomes" id="UP001371456">
    <property type="component" value="Unassembled WGS sequence"/>
</dbReference>
<feature type="compositionally biased region" description="Basic and acidic residues" evidence="7">
    <location>
        <begin position="59"/>
        <end position="84"/>
    </location>
</feature>
<comment type="subcellular location">
    <subcellularLocation>
        <location evidence="1 6">Nucleus</location>
    </subcellularLocation>
</comment>
<evidence type="ECO:0000259" key="9">
    <source>
        <dbReference type="SMART" id="SM00333"/>
    </source>
</evidence>
<comment type="caution">
    <text evidence="10">The sequence shown here is derived from an EMBL/GenBank/DDBJ whole genome shotgun (WGS) entry which is preliminary data.</text>
</comment>
<evidence type="ECO:0000313" key="10">
    <source>
        <dbReference type="EMBL" id="KAK6782616.1"/>
    </source>
</evidence>
<feature type="region of interest" description="Disordered" evidence="7">
    <location>
        <begin position="1"/>
        <end position="101"/>
    </location>
</feature>
<gene>
    <name evidence="10" type="ORF">RDI58_020412</name>
</gene>
<keyword evidence="4 6" id="KW-0804">Transcription</keyword>
<proteinExistence type="inferred from homology"/>
<keyword evidence="3 6" id="KW-0805">Transcription regulation</keyword>
<reference evidence="10 11" key="1">
    <citation type="submission" date="2024-02" db="EMBL/GenBank/DDBJ databases">
        <title>de novo genome assembly of Solanum bulbocastanum strain 11H21.</title>
        <authorList>
            <person name="Hosaka A.J."/>
        </authorList>
    </citation>
    <scope>NUCLEOTIDE SEQUENCE [LARGE SCALE GENOMIC DNA]</scope>
    <source>
        <tissue evidence="10">Young leaves</tissue>
    </source>
</reference>
<evidence type="ECO:0000256" key="1">
    <source>
        <dbReference type="ARBA" id="ARBA00004123"/>
    </source>
</evidence>
<dbReference type="GO" id="GO:0006357">
    <property type="term" value="P:regulation of transcription by RNA polymerase II"/>
    <property type="evidence" value="ECO:0007669"/>
    <property type="project" value="InterPro"/>
</dbReference>
<keyword evidence="11" id="KW-1185">Reference proteome</keyword>
<feature type="domain" description="Tudor" evidence="9">
    <location>
        <begin position="383"/>
        <end position="441"/>
    </location>
</feature>
<evidence type="ECO:0000313" key="11">
    <source>
        <dbReference type="Proteomes" id="UP001371456"/>
    </source>
</evidence>
<evidence type="ECO:0000256" key="8">
    <source>
        <dbReference type="SAM" id="Phobius"/>
    </source>
</evidence>
<feature type="compositionally biased region" description="Basic residues" evidence="7">
    <location>
        <begin position="49"/>
        <end position="58"/>
    </location>
</feature>
<feature type="transmembrane region" description="Helical" evidence="8">
    <location>
        <begin position="703"/>
        <end position="728"/>
    </location>
</feature>
<comment type="similarity">
    <text evidence="2 6">Belongs to the enhancer of polycomb family.</text>
</comment>